<dbReference type="PANTHER" id="PTHR43851">
    <property type="match status" value="1"/>
</dbReference>
<comment type="similarity">
    <text evidence="2">Belongs to the protein kinase superfamily. ADCK protein kinase family.</text>
</comment>
<proteinExistence type="inferred from homology"/>
<dbReference type="InterPro" id="IPR011009">
    <property type="entry name" value="Kinase-like_dom_sf"/>
</dbReference>
<dbReference type="GO" id="GO:0016740">
    <property type="term" value="F:transferase activity"/>
    <property type="evidence" value="ECO:0007669"/>
    <property type="project" value="UniProtKB-KW"/>
</dbReference>
<feature type="region of interest" description="Disordered" evidence="6">
    <location>
        <begin position="138"/>
        <end position="162"/>
    </location>
</feature>
<keyword evidence="4" id="KW-0547">Nucleotide-binding</keyword>
<keyword evidence="5" id="KW-0067">ATP-binding</keyword>
<evidence type="ECO:0000259" key="7">
    <source>
        <dbReference type="Pfam" id="PF03109"/>
    </source>
</evidence>
<evidence type="ECO:0000313" key="9">
    <source>
        <dbReference type="Proteomes" id="UP000593567"/>
    </source>
</evidence>
<organism evidence="8 9">
    <name type="scientific">Bugula neritina</name>
    <name type="common">Brown bryozoan</name>
    <name type="synonym">Sertularia neritina</name>
    <dbReference type="NCBI Taxonomy" id="10212"/>
    <lineage>
        <taxon>Eukaryota</taxon>
        <taxon>Metazoa</taxon>
        <taxon>Spiralia</taxon>
        <taxon>Lophotrochozoa</taxon>
        <taxon>Bryozoa</taxon>
        <taxon>Gymnolaemata</taxon>
        <taxon>Cheilostomatida</taxon>
        <taxon>Flustrina</taxon>
        <taxon>Buguloidea</taxon>
        <taxon>Bugulidae</taxon>
        <taxon>Bugula</taxon>
    </lineage>
</organism>
<keyword evidence="3" id="KW-0808">Transferase</keyword>
<feature type="region of interest" description="Disordered" evidence="6">
    <location>
        <begin position="105"/>
        <end position="124"/>
    </location>
</feature>
<comment type="pathway">
    <text evidence="1">Cofactor biosynthesis; ubiquinone biosynthesis.</text>
</comment>
<dbReference type="CDD" id="cd13970">
    <property type="entry name" value="ABC1_ADCK3"/>
    <property type="match status" value="1"/>
</dbReference>
<protein>
    <submittedName>
        <fullName evidence="8">ADCK3</fullName>
    </submittedName>
</protein>
<dbReference type="EMBL" id="VXIV02002612">
    <property type="protein sequence ID" value="KAF6024140.1"/>
    <property type="molecule type" value="Genomic_DNA"/>
</dbReference>
<evidence type="ECO:0000256" key="1">
    <source>
        <dbReference type="ARBA" id="ARBA00004749"/>
    </source>
</evidence>
<dbReference type="Proteomes" id="UP000593567">
    <property type="component" value="Unassembled WGS sequence"/>
</dbReference>
<feature type="domain" description="ABC1 atypical kinase-like" evidence="7">
    <location>
        <begin position="277"/>
        <end position="517"/>
    </location>
</feature>
<comment type="caution">
    <text evidence="8">The sequence shown here is derived from an EMBL/GenBank/DDBJ whole genome shotgun (WGS) entry which is preliminary data.</text>
</comment>
<dbReference type="InterPro" id="IPR004147">
    <property type="entry name" value="ABC1_dom"/>
</dbReference>
<evidence type="ECO:0000256" key="3">
    <source>
        <dbReference type="ARBA" id="ARBA00022679"/>
    </source>
</evidence>
<gene>
    <name evidence="8" type="ORF">EB796_017535</name>
</gene>
<reference evidence="8" key="1">
    <citation type="submission" date="2020-06" db="EMBL/GenBank/DDBJ databases">
        <title>Draft genome of Bugula neritina, a colonial animal packing powerful symbionts and potential medicines.</title>
        <authorList>
            <person name="Rayko M."/>
        </authorList>
    </citation>
    <scope>NUCLEOTIDE SEQUENCE [LARGE SCALE GENOMIC DNA]</scope>
    <source>
        <strain evidence="8">Kwan_BN1</strain>
    </source>
</reference>
<dbReference type="InterPro" id="IPR034646">
    <property type="entry name" value="ADCK3_dom"/>
</dbReference>
<dbReference type="Gene3D" id="1.10.510.10">
    <property type="entry name" value="Transferase(Phosphotransferase) domain 1"/>
    <property type="match status" value="1"/>
</dbReference>
<keyword evidence="9" id="KW-1185">Reference proteome</keyword>
<dbReference type="SUPFAM" id="SSF56112">
    <property type="entry name" value="Protein kinase-like (PK-like)"/>
    <property type="match status" value="1"/>
</dbReference>
<feature type="compositionally biased region" description="Polar residues" evidence="6">
    <location>
        <begin position="105"/>
        <end position="114"/>
    </location>
</feature>
<dbReference type="OrthoDB" id="201153at2759"/>
<sequence>MSSSGRLSDALGVLRGLQRVAESARKTECKKANVYWHNSSWNHLTRNVGSKIEQTVSTAVVQQAKIQERVENLDKYIPKELKLPPVTEADLEELAKDIDALGYTTSRHISSPEGTTVEDDPILPSKQESVLPEPLAENPEYNSLHRTPSPPQPIPTAGHKVQPYDLQPQLSSQSKESKVPANRISRIMSFGGLAAGLGAGAIAEVARRGLGIGSKSAGAEGNTSLLGSSPLFSDANMERIVSTLCRVRGAALKLGQMLSIQDNSMLNPQLQAAFERVRQSADFMPLSQMEKAMSAQLGADWRNKFAEFDNKPFAAASIGQVHRAVLHDGEVVAVKVQYPGVARSINSDINNLLSILKVWQVLPKGMYAENLMDVSRHELSWECDYKREARCMKVFGELLKDDPVFVVPKVYEELSTDQVLVTQLIPGVPLDKCTDLSQETRDNLGLNLLKLCLTELYDWNVMQTDPNWSNFFYEAESNKIYLLDFGATRQYSRKFVDIYINIIKAASTGNRESIVENSIKLGFLTGYDTKAMIDAHVEAVTVLGGPCGVDEMFDFGRQDITKKIENVVPVMLKHRLSPPPEETYSLHRKLSGAFLLCAKLKSRVNVKSLYDPVFARYEYGLPDREYHLDEKS</sequence>
<accession>A0A7J7JD81</accession>
<evidence type="ECO:0000256" key="2">
    <source>
        <dbReference type="ARBA" id="ARBA00009670"/>
    </source>
</evidence>
<dbReference type="GO" id="GO:0005524">
    <property type="term" value="F:ATP binding"/>
    <property type="evidence" value="ECO:0007669"/>
    <property type="project" value="UniProtKB-KW"/>
</dbReference>
<dbReference type="AlphaFoldDB" id="A0A7J7JD81"/>
<evidence type="ECO:0000256" key="4">
    <source>
        <dbReference type="ARBA" id="ARBA00022741"/>
    </source>
</evidence>
<evidence type="ECO:0000256" key="5">
    <source>
        <dbReference type="ARBA" id="ARBA00022840"/>
    </source>
</evidence>
<evidence type="ECO:0000313" key="8">
    <source>
        <dbReference type="EMBL" id="KAF6024140.1"/>
    </source>
</evidence>
<name>A0A7J7JD81_BUGNE</name>
<dbReference type="InterPro" id="IPR051409">
    <property type="entry name" value="Atypical_kinase_ADCK"/>
</dbReference>
<dbReference type="GO" id="GO:0006744">
    <property type="term" value="P:ubiquinone biosynthetic process"/>
    <property type="evidence" value="ECO:0007669"/>
    <property type="project" value="TreeGrafter"/>
</dbReference>
<dbReference type="Pfam" id="PF03109">
    <property type="entry name" value="ABC1"/>
    <property type="match status" value="1"/>
</dbReference>
<dbReference type="PANTHER" id="PTHR43851:SF3">
    <property type="entry name" value="COENZYME Q8"/>
    <property type="match status" value="1"/>
</dbReference>
<evidence type="ECO:0000256" key="6">
    <source>
        <dbReference type="SAM" id="MobiDB-lite"/>
    </source>
</evidence>